<name>A0ABT9ZGE4_9BACI</name>
<comment type="similarity">
    <text evidence="1">Belongs to the 'phage' integrase family.</text>
</comment>
<dbReference type="Gene3D" id="1.10.150.130">
    <property type="match status" value="1"/>
</dbReference>
<evidence type="ECO:0000256" key="2">
    <source>
        <dbReference type="ARBA" id="ARBA00022908"/>
    </source>
</evidence>
<keyword evidence="9" id="KW-1185">Reference proteome</keyword>
<dbReference type="PANTHER" id="PTHR30629:SF2">
    <property type="entry name" value="PROPHAGE INTEGRASE INTS-RELATED"/>
    <property type="match status" value="1"/>
</dbReference>
<dbReference type="InterPro" id="IPR050808">
    <property type="entry name" value="Phage_Integrase"/>
</dbReference>
<dbReference type="PANTHER" id="PTHR30629">
    <property type="entry name" value="PROPHAGE INTEGRASE"/>
    <property type="match status" value="1"/>
</dbReference>
<dbReference type="Pfam" id="PF00589">
    <property type="entry name" value="Phage_integrase"/>
    <property type="match status" value="1"/>
</dbReference>
<dbReference type="EMBL" id="JAUSUD010000009">
    <property type="protein sequence ID" value="MDQ0230959.1"/>
    <property type="molecule type" value="Genomic_DNA"/>
</dbReference>
<evidence type="ECO:0000256" key="1">
    <source>
        <dbReference type="ARBA" id="ARBA00008857"/>
    </source>
</evidence>
<dbReference type="InterPro" id="IPR011010">
    <property type="entry name" value="DNA_brk_join_enz"/>
</dbReference>
<organism evidence="8 9">
    <name type="scientific">Metabacillus malikii</name>
    <dbReference type="NCBI Taxonomy" id="1504265"/>
    <lineage>
        <taxon>Bacteria</taxon>
        <taxon>Bacillati</taxon>
        <taxon>Bacillota</taxon>
        <taxon>Bacilli</taxon>
        <taxon>Bacillales</taxon>
        <taxon>Bacillaceae</taxon>
        <taxon>Metabacillus</taxon>
    </lineage>
</organism>
<dbReference type="RefSeq" id="WP_307341146.1">
    <property type="nucleotide sequence ID" value="NZ_JAUSUD010000009.1"/>
</dbReference>
<dbReference type="PROSITE" id="PS51900">
    <property type="entry name" value="CB"/>
    <property type="match status" value="1"/>
</dbReference>
<comment type="caution">
    <text evidence="8">The sequence shown here is derived from an EMBL/GenBank/DDBJ whole genome shotgun (WGS) entry which is preliminary data.</text>
</comment>
<dbReference type="InterPro" id="IPR013762">
    <property type="entry name" value="Integrase-like_cat_sf"/>
</dbReference>
<dbReference type="Pfam" id="PF14657">
    <property type="entry name" value="Arm-DNA-bind_4"/>
    <property type="match status" value="1"/>
</dbReference>
<dbReference type="InterPro" id="IPR004107">
    <property type="entry name" value="Integrase_SAM-like_N"/>
</dbReference>
<dbReference type="InterPro" id="IPR002104">
    <property type="entry name" value="Integrase_catalytic"/>
</dbReference>
<dbReference type="Proteomes" id="UP001234495">
    <property type="component" value="Unassembled WGS sequence"/>
</dbReference>
<keyword evidence="3 5" id="KW-0238">DNA-binding</keyword>
<dbReference type="InterPro" id="IPR028259">
    <property type="entry name" value="AP2-like_int_N"/>
</dbReference>
<sequence length="376" mass="42810">MASIQKRGKTYQYTVSHVVNGKQKPIRKGGFRTKKEAQIAATEVEAELLKGTTPNLKPVPFDEYLENWLKLYKTDINSNTLARYNDTLRTVKDRFGGIPIQNINKRSYQAFLNEYGQTHAKESTRKLNTHIRACVKEAIDEGLIRVDFTRGATLTGKTGKKSEDKHLGYQESQLLLKAIHDLDNKTLTHELLLLGLTSGIRFAEIVGLTRNDFNFANNTININKSWGYTKKMHEGFGPTKNEQSVRVIKMDKETMDVFKNLFDTTLDNIHGLVFFSPSSKYKVISNGNANKVLENLLKKLNIDPISVHGLRHTHASVLLYEGVSVYYVSKRLGHGDIETTLNTYSHVVKELEERDQMKSVSVFERMLEKTVKVMKI</sequence>
<protein>
    <submittedName>
        <fullName evidence="8">Integrase</fullName>
    </submittedName>
</protein>
<gene>
    <name evidence="8" type="ORF">J2S19_002220</name>
</gene>
<dbReference type="InterPro" id="IPR044068">
    <property type="entry name" value="CB"/>
</dbReference>
<evidence type="ECO:0000313" key="9">
    <source>
        <dbReference type="Proteomes" id="UP001234495"/>
    </source>
</evidence>
<evidence type="ECO:0000259" key="6">
    <source>
        <dbReference type="PROSITE" id="PS51898"/>
    </source>
</evidence>
<evidence type="ECO:0000256" key="3">
    <source>
        <dbReference type="ARBA" id="ARBA00023125"/>
    </source>
</evidence>
<feature type="domain" description="Tyr recombinase" evidence="6">
    <location>
        <begin position="162"/>
        <end position="358"/>
    </location>
</feature>
<evidence type="ECO:0000256" key="4">
    <source>
        <dbReference type="ARBA" id="ARBA00023172"/>
    </source>
</evidence>
<keyword evidence="2" id="KW-0229">DNA integration</keyword>
<evidence type="ECO:0000259" key="7">
    <source>
        <dbReference type="PROSITE" id="PS51900"/>
    </source>
</evidence>
<reference evidence="8 9" key="1">
    <citation type="submission" date="2023-07" db="EMBL/GenBank/DDBJ databases">
        <title>Genomic Encyclopedia of Type Strains, Phase IV (KMG-IV): sequencing the most valuable type-strain genomes for metagenomic binning, comparative biology and taxonomic classification.</title>
        <authorList>
            <person name="Goeker M."/>
        </authorList>
    </citation>
    <scope>NUCLEOTIDE SEQUENCE [LARGE SCALE GENOMIC DNA]</scope>
    <source>
        <strain evidence="8 9">DSM 29005</strain>
    </source>
</reference>
<evidence type="ECO:0000256" key="5">
    <source>
        <dbReference type="PROSITE-ProRule" id="PRU01248"/>
    </source>
</evidence>
<feature type="domain" description="Core-binding (CB)" evidence="7">
    <location>
        <begin position="59"/>
        <end position="139"/>
    </location>
</feature>
<dbReference type="Gene3D" id="1.10.443.10">
    <property type="entry name" value="Intergrase catalytic core"/>
    <property type="match status" value="1"/>
</dbReference>
<dbReference type="PROSITE" id="PS51898">
    <property type="entry name" value="TYR_RECOMBINASE"/>
    <property type="match status" value="1"/>
</dbReference>
<dbReference type="CDD" id="cd01189">
    <property type="entry name" value="INT_ICEBs1_C_like"/>
    <property type="match status" value="1"/>
</dbReference>
<dbReference type="SUPFAM" id="SSF56349">
    <property type="entry name" value="DNA breaking-rejoining enzymes"/>
    <property type="match status" value="1"/>
</dbReference>
<dbReference type="InterPro" id="IPR010998">
    <property type="entry name" value="Integrase_recombinase_N"/>
</dbReference>
<dbReference type="Pfam" id="PF14659">
    <property type="entry name" value="Phage_int_SAM_3"/>
    <property type="match status" value="1"/>
</dbReference>
<evidence type="ECO:0000313" key="8">
    <source>
        <dbReference type="EMBL" id="MDQ0230959.1"/>
    </source>
</evidence>
<accession>A0ABT9ZGE4</accession>
<keyword evidence="4" id="KW-0233">DNA recombination</keyword>
<proteinExistence type="inferred from homology"/>